<evidence type="ECO:0000256" key="4">
    <source>
        <dbReference type="SAM" id="MobiDB-lite"/>
    </source>
</evidence>
<comment type="pathway">
    <text evidence="1">Protein modification; protein ubiquitination.</text>
</comment>
<dbReference type="SUPFAM" id="SSF81383">
    <property type="entry name" value="F-box domain"/>
    <property type="match status" value="1"/>
</dbReference>
<evidence type="ECO:0000256" key="2">
    <source>
        <dbReference type="ARBA" id="ARBA00022737"/>
    </source>
</evidence>
<feature type="region of interest" description="Disordered" evidence="4">
    <location>
        <begin position="1051"/>
        <end position="1143"/>
    </location>
</feature>
<dbReference type="PANTHER" id="PTHR22990">
    <property type="entry name" value="F-BOX ONLY PROTEIN"/>
    <property type="match status" value="1"/>
</dbReference>
<gene>
    <name evidence="6" type="ORF">TBRA_LOCUS1163</name>
</gene>
<dbReference type="InterPro" id="IPR007742">
    <property type="entry name" value="NosD_dom"/>
</dbReference>
<feature type="domain" description="F-box" evidence="5">
    <location>
        <begin position="184"/>
        <end position="230"/>
    </location>
</feature>
<feature type="compositionally biased region" description="Gly residues" evidence="4">
    <location>
        <begin position="49"/>
        <end position="58"/>
    </location>
</feature>
<dbReference type="PANTHER" id="PTHR22990:SF20">
    <property type="entry name" value="F-BOX ONLY PROTEIN 11"/>
    <property type="match status" value="1"/>
</dbReference>
<dbReference type="SUPFAM" id="SSF51126">
    <property type="entry name" value="Pectin lyase-like"/>
    <property type="match status" value="2"/>
</dbReference>
<dbReference type="PROSITE" id="PS50181">
    <property type="entry name" value="FBOX"/>
    <property type="match status" value="1"/>
</dbReference>
<dbReference type="Gene3D" id="1.20.1280.50">
    <property type="match status" value="1"/>
</dbReference>
<organism evidence="6 7">
    <name type="scientific">Trichogramma brassicae</name>
    <dbReference type="NCBI Taxonomy" id="86971"/>
    <lineage>
        <taxon>Eukaryota</taxon>
        <taxon>Metazoa</taxon>
        <taxon>Ecdysozoa</taxon>
        <taxon>Arthropoda</taxon>
        <taxon>Hexapoda</taxon>
        <taxon>Insecta</taxon>
        <taxon>Pterygota</taxon>
        <taxon>Neoptera</taxon>
        <taxon>Endopterygota</taxon>
        <taxon>Hymenoptera</taxon>
        <taxon>Apocrita</taxon>
        <taxon>Proctotrupomorpha</taxon>
        <taxon>Chalcidoidea</taxon>
        <taxon>Trichogrammatidae</taxon>
        <taxon>Trichogramma</taxon>
    </lineage>
</organism>
<dbReference type="InterPro" id="IPR011050">
    <property type="entry name" value="Pectin_lyase_fold/virulence"/>
</dbReference>
<dbReference type="InterPro" id="IPR001810">
    <property type="entry name" value="F-box_dom"/>
</dbReference>
<dbReference type="InterPro" id="IPR012334">
    <property type="entry name" value="Pectin_lyas_fold"/>
</dbReference>
<feature type="compositionally biased region" description="Polar residues" evidence="4">
    <location>
        <begin position="1117"/>
        <end position="1129"/>
    </location>
</feature>
<dbReference type="SMART" id="SM00710">
    <property type="entry name" value="PbH1"/>
    <property type="match status" value="13"/>
</dbReference>
<dbReference type="FunFam" id="2.160.20.10:FF:000087">
    <property type="entry name" value="GG17321"/>
    <property type="match status" value="1"/>
</dbReference>
<proteinExistence type="predicted"/>
<keyword evidence="3" id="KW-0833">Ubl conjugation pathway</keyword>
<reference evidence="6 7" key="1">
    <citation type="submission" date="2020-02" db="EMBL/GenBank/DDBJ databases">
        <authorList>
            <person name="Ferguson B K."/>
        </authorList>
    </citation>
    <scope>NUCLEOTIDE SEQUENCE [LARGE SCALE GENOMIC DNA]</scope>
</reference>
<evidence type="ECO:0000256" key="3">
    <source>
        <dbReference type="ARBA" id="ARBA00022786"/>
    </source>
</evidence>
<dbReference type="Gene3D" id="2.160.20.10">
    <property type="entry name" value="Single-stranded right-handed beta-helix, Pectin lyase-like"/>
    <property type="match status" value="2"/>
</dbReference>
<dbReference type="GO" id="GO:0006511">
    <property type="term" value="P:ubiquitin-dependent protein catabolic process"/>
    <property type="evidence" value="ECO:0007669"/>
    <property type="project" value="TreeGrafter"/>
</dbReference>
<keyword evidence="2" id="KW-0677">Repeat</keyword>
<dbReference type="FunFam" id="1.20.1280.50:FF:000003">
    <property type="entry name" value="F-box only protein 11"/>
    <property type="match status" value="1"/>
</dbReference>
<dbReference type="CDD" id="cd22091">
    <property type="entry name" value="F-box_FBXO11"/>
    <property type="match status" value="1"/>
</dbReference>
<dbReference type="SMART" id="SM00722">
    <property type="entry name" value="CASH"/>
    <property type="match status" value="2"/>
</dbReference>
<feature type="region of interest" description="Disordered" evidence="4">
    <location>
        <begin position="329"/>
        <end position="386"/>
    </location>
</feature>
<dbReference type="InterPro" id="IPR006633">
    <property type="entry name" value="Carb-bd_sugar_hydrolysis-dom"/>
</dbReference>
<feature type="compositionally biased region" description="Low complexity" evidence="4">
    <location>
        <begin position="1"/>
        <end position="11"/>
    </location>
</feature>
<dbReference type="InterPro" id="IPR047505">
    <property type="entry name" value="F-box_FBXO11"/>
</dbReference>
<dbReference type="Pfam" id="PF13229">
    <property type="entry name" value="Beta_helix"/>
    <property type="match status" value="1"/>
</dbReference>
<evidence type="ECO:0000313" key="7">
    <source>
        <dbReference type="Proteomes" id="UP000479190"/>
    </source>
</evidence>
<feature type="compositionally biased region" description="Basic residues" evidence="4">
    <location>
        <begin position="12"/>
        <end position="21"/>
    </location>
</feature>
<protein>
    <recommendedName>
        <fullName evidence="5">F-box domain-containing protein</fullName>
    </recommendedName>
</protein>
<dbReference type="EMBL" id="CADCXV010000247">
    <property type="protein sequence ID" value="CAB0029075.1"/>
    <property type="molecule type" value="Genomic_DNA"/>
</dbReference>
<feature type="compositionally biased region" description="Low complexity" evidence="4">
    <location>
        <begin position="999"/>
        <end position="1025"/>
    </location>
</feature>
<accession>A0A6H5HWQ3</accession>
<dbReference type="InterPro" id="IPR036047">
    <property type="entry name" value="F-box-like_dom_sf"/>
</dbReference>
<dbReference type="AlphaFoldDB" id="A0A6H5HWQ3"/>
<name>A0A6H5HWQ3_9HYME</name>
<evidence type="ECO:0000256" key="1">
    <source>
        <dbReference type="ARBA" id="ARBA00004906"/>
    </source>
</evidence>
<dbReference type="InterPro" id="IPR051550">
    <property type="entry name" value="SCF-Subunits/Alg-Epimerases"/>
</dbReference>
<evidence type="ECO:0000313" key="6">
    <source>
        <dbReference type="EMBL" id="CAB0029075.1"/>
    </source>
</evidence>
<feature type="region of interest" description="Disordered" evidence="4">
    <location>
        <begin position="1"/>
        <end position="124"/>
    </location>
</feature>
<dbReference type="SMART" id="SM00256">
    <property type="entry name" value="FBOX"/>
    <property type="match status" value="1"/>
</dbReference>
<feature type="compositionally biased region" description="Low complexity" evidence="4">
    <location>
        <begin position="104"/>
        <end position="115"/>
    </location>
</feature>
<dbReference type="Proteomes" id="UP000479190">
    <property type="component" value="Unassembled WGS sequence"/>
</dbReference>
<dbReference type="NCBIfam" id="TIGR03804">
    <property type="entry name" value="para_beta_helix"/>
    <property type="match status" value="1"/>
</dbReference>
<dbReference type="Pfam" id="PF05048">
    <property type="entry name" value="NosD"/>
    <property type="match status" value="1"/>
</dbReference>
<evidence type="ECO:0000259" key="5">
    <source>
        <dbReference type="PROSITE" id="PS50181"/>
    </source>
</evidence>
<feature type="region of interest" description="Disordered" evidence="4">
    <location>
        <begin position="278"/>
        <end position="307"/>
    </location>
</feature>
<feature type="compositionally biased region" description="Low complexity" evidence="4">
    <location>
        <begin position="329"/>
        <end position="382"/>
    </location>
</feature>
<feature type="compositionally biased region" description="Polar residues" evidence="4">
    <location>
        <begin position="987"/>
        <end position="996"/>
    </location>
</feature>
<feature type="compositionally biased region" description="Basic and acidic residues" evidence="4">
    <location>
        <begin position="1096"/>
        <end position="1110"/>
    </location>
</feature>
<dbReference type="InterPro" id="IPR039448">
    <property type="entry name" value="Beta_helix"/>
</dbReference>
<dbReference type="GO" id="GO:0042981">
    <property type="term" value="P:regulation of apoptotic process"/>
    <property type="evidence" value="ECO:0007669"/>
    <property type="project" value="TreeGrafter"/>
</dbReference>
<keyword evidence="7" id="KW-1185">Reference proteome</keyword>
<dbReference type="Pfam" id="PF12937">
    <property type="entry name" value="F-box-like"/>
    <property type="match status" value="1"/>
</dbReference>
<feature type="compositionally biased region" description="Low complexity" evidence="4">
    <location>
        <begin position="59"/>
        <end position="80"/>
    </location>
</feature>
<dbReference type="InterPro" id="IPR006626">
    <property type="entry name" value="PbH1"/>
</dbReference>
<sequence>MPSASFTSSRSYVRRSRRKGINRIPLPSRTSSAEPCDLPCAGGANQIPPGGGGIGNGNRGSSPSVSGVAAPSPSPSHSSPYDLRRKSPPHPDPAPGTSSALPPSGGVSSACGSSSLPARKRPRRMCSTSLDGMYFKKKQFDINKIIAKKYQTSSFYLMSYQTSFLNLMFFCFLIGLSNSPTAAHYLQYELPDEVILSIFNYLTEQDLCRVSQVCKRFQVIANDTELWKSLYQRVYEYDLPLYNPATCKFEFIAPEDSEYPNPWKESFRQLYRGVHVRLGYREPPPSSPTTSHRDSTNSRESISLPRPRIPCFGTIQAALDYIEEFRNTASNASSPSSNSNGGNNQGNGNLNSSGSNASIASNNSNSNGSNSSSSNSNTSNNNDDLPQQHLVFLHSGTYRGEFLVIDSDVALIGAASGNVAESVILERESESTVTFVEGAKRAYAGHLTLKFTPDAASTVTHHKHYCLEVGENCSPTIDHCIIRSSSVVGAAVCVSGMGANPIVKNCDISDCENVGLYVTDYAQGTYEDNEISRNALAGIWVKNFANPIMRRNHIHHGRDVGIFTFDNGLGYFESNDIHNNRIAGFEVKAGANPTVVHCEIHHGQTGGIYVHESGMGQFIDNKIHSNNFAGVWITSNSNPTIRRNEIYNGHQGGVYIFGEGRGLIEHNDIYGNALAGIQIRTNSDPIVRHNKIHHGQHGGIYVHEKGQGLIEENEVFANTLAGVWITTGSTPVLRRNRIHSGKQVGVYFYDNGHGKLEDNDIFNHLYSGVQIRAIDALHLTCCYRFKSLHARNNITYTHTEPISRCTKKKRRNLQPMKLLHSAVRQAEAGPSYFSLSLSFSGWPCVSDFEKKEIIISCSRELAAEHIREPYCTHISIAAARPVAAAAARSTARTLAVLPVFLLVGLQLLVIVVPTYRVTATGNWEHDDDDPVTTIDVSAVLGRTASLPCDIEPEPSKRDDRVYMVLWFATHQSSRFTASTCEAEPSTRRSIGRTTTPWVRGPTSSRLPSRRPCSSRPSSSTTRASTGVGWTLRIHPREIISSAPSVADLRQLGGTSEDDRRPVRGRPAVQPDVRGARWQAPAPGALVRQRQGAQRLARHDGRRQQYRREPDAGVASAQGASQRDLQLSGEQRQRQPHAAARAVRPTRRLSYYTGLGERPETVDGRRYNLARSSVPGMIIVRLCRDAHRRA</sequence>
<feature type="region of interest" description="Disordered" evidence="4">
    <location>
        <begin position="977"/>
        <end position="1028"/>
    </location>
</feature>
<dbReference type="OrthoDB" id="427974at2759"/>
<dbReference type="InterPro" id="IPR022441">
    <property type="entry name" value="Para_beta_helix_rpt-2"/>
</dbReference>